<protein>
    <recommendedName>
        <fullName evidence="3">DUF4595 domain-containing protein</fullName>
    </recommendedName>
</protein>
<dbReference type="AlphaFoldDB" id="A0A7K1Y544"/>
<organism evidence="1 2">
    <name type="scientific">Hufsiella arboris</name>
    <dbReference type="NCBI Taxonomy" id="2695275"/>
    <lineage>
        <taxon>Bacteria</taxon>
        <taxon>Pseudomonadati</taxon>
        <taxon>Bacteroidota</taxon>
        <taxon>Sphingobacteriia</taxon>
        <taxon>Sphingobacteriales</taxon>
        <taxon>Sphingobacteriaceae</taxon>
        <taxon>Hufsiella</taxon>
    </lineage>
</organism>
<keyword evidence="2" id="KW-1185">Reference proteome</keyword>
<accession>A0A7K1Y544</accession>
<dbReference type="RefSeq" id="WP_160842877.1">
    <property type="nucleotide sequence ID" value="NZ_WVHT01000001.1"/>
</dbReference>
<dbReference type="EMBL" id="WVHT01000001">
    <property type="protein sequence ID" value="MXV49705.1"/>
    <property type="molecule type" value="Genomic_DNA"/>
</dbReference>
<evidence type="ECO:0000313" key="2">
    <source>
        <dbReference type="Proteomes" id="UP000466586"/>
    </source>
</evidence>
<evidence type="ECO:0008006" key="3">
    <source>
        <dbReference type="Google" id="ProtNLM"/>
    </source>
</evidence>
<proteinExistence type="predicted"/>
<evidence type="ECO:0000313" key="1">
    <source>
        <dbReference type="EMBL" id="MXV49705.1"/>
    </source>
</evidence>
<comment type="caution">
    <text evidence="1">The sequence shown here is derived from an EMBL/GenBank/DDBJ whole genome shotgun (WGS) entry which is preliminary data.</text>
</comment>
<sequence length="188" mass="21837">MKPVSICLASALLIVACKKNKEGAIIETESCKVNTFQPFVRDYDSGVKEFFKYDSKERITRIDYNKANSTSFKTIKYDSDKITTYFEELRQNGYLNTFRDTVYLDNSGQIQRLSGLYDEYFFDYDASGYLISVTIKSGDVPYQTVTFHSFKYNNGNLNKIETKFTTYTTKLRRLQPKSSIQMMTLIMI</sequence>
<dbReference type="PROSITE" id="PS51257">
    <property type="entry name" value="PROKAR_LIPOPROTEIN"/>
    <property type="match status" value="1"/>
</dbReference>
<reference evidence="1 2" key="1">
    <citation type="submission" date="2019-11" db="EMBL/GenBank/DDBJ databases">
        <title>Pedobacter sp. HMF7647 Genome sequencing and assembly.</title>
        <authorList>
            <person name="Kang H."/>
            <person name="Kim H."/>
            <person name="Joh K."/>
        </authorList>
    </citation>
    <scope>NUCLEOTIDE SEQUENCE [LARGE SCALE GENOMIC DNA]</scope>
    <source>
        <strain evidence="1 2">HMF7647</strain>
    </source>
</reference>
<name>A0A7K1Y544_9SPHI</name>
<gene>
    <name evidence="1" type="ORF">GS399_01890</name>
</gene>
<dbReference type="Proteomes" id="UP000466586">
    <property type="component" value="Unassembled WGS sequence"/>
</dbReference>